<dbReference type="AlphaFoldDB" id="A0A381XS18"/>
<evidence type="ECO:0000313" key="2">
    <source>
        <dbReference type="EMBL" id="SVA67292.1"/>
    </source>
</evidence>
<reference evidence="2" key="1">
    <citation type="submission" date="2018-05" db="EMBL/GenBank/DDBJ databases">
        <authorList>
            <person name="Lanie J.A."/>
            <person name="Ng W.-L."/>
            <person name="Kazmierczak K.M."/>
            <person name="Andrzejewski T.M."/>
            <person name="Davidsen T.M."/>
            <person name="Wayne K.J."/>
            <person name="Tettelin H."/>
            <person name="Glass J.I."/>
            <person name="Rusch D."/>
            <person name="Podicherti R."/>
            <person name="Tsui H.-C.T."/>
            <person name="Winkler M.E."/>
        </authorList>
    </citation>
    <scope>NUCLEOTIDE SEQUENCE</scope>
</reference>
<dbReference type="Gene3D" id="3.90.1200.10">
    <property type="match status" value="1"/>
</dbReference>
<organism evidence="2">
    <name type="scientific">marine metagenome</name>
    <dbReference type="NCBI Taxonomy" id="408172"/>
    <lineage>
        <taxon>unclassified sequences</taxon>
        <taxon>metagenomes</taxon>
        <taxon>ecological metagenomes</taxon>
    </lineage>
</organism>
<dbReference type="InterPro" id="IPR051678">
    <property type="entry name" value="AGP_Transferase"/>
</dbReference>
<dbReference type="InterPro" id="IPR002575">
    <property type="entry name" value="Aminoglycoside_PTrfase"/>
</dbReference>
<dbReference type="InterPro" id="IPR011009">
    <property type="entry name" value="Kinase-like_dom_sf"/>
</dbReference>
<gene>
    <name evidence="2" type="ORF">METZ01_LOCUS120146</name>
</gene>
<dbReference type="PANTHER" id="PTHR21310:SF57">
    <property type="entry name" value="BLR2944 PROTEIN"/>
    <property type="match status" value="1"/>
</dbReference>
<name>A0A381XS18_9ZZZZ</name>
<feature type="domain" description="Aminoglycoside phosphotransferase" evidence="1">
    <location>
        <begin position="7"/>
        <end position="193"/>
    </location>
</feature>
<dbReference type="Pfam" id="PF01636">
    <property type="entry name" value="APH"/>
    <property type="match status" value="1"/>
</dbReference>
<dbReference type="Gene3D" id="3.30.200.20">
    <property type="entry name" value="Phosphorylase Kinase, domain 1"/>
    <property type="match status" value="1"/>
</dbReference>
<accession>A0A381XS18</accession>
<dbReference type="EMBL" id="UINC01016094">
    <property type="protein sequence ID" value="SVA67292.1"/>
    <property type="molecule type" value="Genomic_DNA"/>
</dbReference>
<dbReference type="CDD" id="cd05154">
    <property type="entry name" value="ACAD10_11_N-like"/>
    <property type="match status" value="1"/>
</dbReference>
<feature type="non-terminal residue" evidence="2">
    <location>
        <position position="1"/>
    </location>
</feature>
<evidence type="ECO:0000259" key="1">
    <source>
        <dbReference type="Pfam" id="PF01636"/>
    </source>
</evidence>
<proteinExistence type="predicted"/>
<protein>
    <recommendedName>
        <fullName evidence="1">Aminoglycoside phosphotransferase domain-containing protein</fullName>
    </recommendedName>
</protein>
<dbReference type="InterPro" id="IPR041726">
    <property type="entry name" value="ACAD10_11_N"/>
</dbReference>
<sequence length="270" mass="30931">QETEYLAYQAFQNSHVPVPKLIVLEKSSKPLGAPFLVMEELSGQSYNPFDKDAYKPYQKEIGEQFWSILGKISSTNISKKGLDKKFGVPSPEKLWKKELDYWVSVIRSDSMGVEPILEAAIRKLYRSPPSKPERIGLIHGDYRNGNFLIDKDTITGILDWEMAHLGDPLEDLAWALSPIWCWEENLRPAYLISRDEGLDIWKRNSKIDLNEDSLTWWELFACVKGMAIWISAGNEFLKGKNTDPVNLFSAWVPGDIHTEIILNLMESRVN</sequence>
<dbReference type="SUPFAM" id="SSF56112">
    <property type="entry name" value="Protein kinase-like (PK-like)"/>
    <property type="match status" value="1"/>
</dbReference>
<dbReference type="PANTHER" id="PTHR21310">
    <property type="entry name" value="AMINOGLYCOSIDE PHOSPHOTRANSFERASE-RELATED-RELATED"/>
    <property type="match status" value="1"/>
</dbReference>